<proteinExistence type="predicted"/>
<reference evidence="2 3" key="2">
    <citation type="journal article" date="2008" name="Nature">
        <title>The Phaeodactylum genome reveals the evolutionary history of diatom genomes.</title>
        <authorList>
            <person name="Bowler C."/>
            <person name="Allen A.E."/>
            <person name="Badger J.H."/>
            <person name="Grimwood J."/>
            <person name="Jabbari K."/>
            <person name="Kuo A."/>
            <person name="Maheswari U."/>
            <person name="Martens C."/>
            <person name="Maumus F."/>
            <person name="Otillar R.P."/>
            <person name="Rayko E."/>
            <person name="Salamov A."/>
            <person name="Vandepoele K."/>
            <person name="Beszteri B."/>
            <person name="Gruber A."/>
            <person name="Heijde M."/>
            <person name="Katinka M."/>
            <person name="Mock T."/>
            <person name="Valentin K."/>
            <person name="Verret F."/>
            <person name="Berges J.A."/>
            <person name="Brownlee C."/>
            <person name="Cadoret J.P."/>
            <person name="Chiovitti A."/>
            <person name="Choi C.J."/>
            <person name="Coesel S."/>
            <person name="De Martino A."/>
            <person name="Detter J.C."/>
            <person name="Durkin C."/>
            <person name="Falciatore A."/>
            <person name="Fournet J."/>
            <person name="Haruta M."/>
            <person name="Huysman M.J."/>
            <person name="Jenkins B.D."/>
            <person name="Jiroutova K."/>
            <person name="Jorgensen R.E."/>
            <person name="Joubert Y."/>
            <person name="Kaplan A."/>
            <person name="Kroger N."/>
            <person name="Kroth P.G."/>
            <person name="La Roche J."/>
            <person name="Lindquist E."/>
            <person name="Lommer M."/>
            <person name="Martin-Jezequel V."/>
            <person name="Lopez P.J."/>
            <person name="Lucas S."/>
            <person name="Mangogna M."/>
            <person name="McGinnis K."/>
            <person name="Medlin L.K."/>
            <person name="Montsant A."/>
            <person name="Oudot-Le Secq M.P."/>
            <person name="Napoli C."/>
            <person name="Obornik M."/>
            <person name="Parker M.S."/>
            <person name="Petit J.L."/>
            <person name="Porcel B.M."/>
            <person name="Poulsen N."/>
            <person name="Robison M."/>
            <person name="Rychlewski L."/>
            <person name="Rynearson T.A."/>
            <person name="Schmutz J."/>
            <person name="Shapiro H."/>
            <person name="Siaut M."/>
            <person name="Stanley M."/>
            <person name="Sussman M.R."/>
            <person name="Taylor A.R."/>
            <person name="Vardi A."/>
            <person name="von Dassow P."/>
            <person name="Vyverman W."/>
            <person name="Willis A."/>
            <person name="Wyrwicz L.S."/>
            <person name="Rokhsar D.S."/>
            <person name="Weissenbach J."/>
            <person name="Armbrust E.V."/>
            <person name="Green B.R."/>
            <person name="Van de Peer Y."/>
            <person name="Grigoriev I.V."/>
        </authorList>
    </citation>
    <scope>NUCLEOTIDE SEQUENCE [LARGE SCALE GENOMIC DNA]</scope>
    <source>
        <strain evidence="2 3">CCMP1335</strain>
    </source>
</reference>
<dbReference type="RefSeq" id="XP_002286944.1">
    <property type="nucleotide sequence ID" value="XM_002286908.1"/>
</dbReference>
<feature type="compositionally biased region" description="Polar residues" evidence="1">
    <location>
        <begin position="28"/>
        <end position="48"/>
    </location>
</feature>
<dbReference type="GeneID" id="7449798"/>
<dbReference type="eggNOG" id="ENOG502S8JC">
    <property type="taxonomic scope" value="Eukaryota"/>
</dbReference>
<protein>
    <recommendedName>
        <fullName evidence="4">CCHC-type domain-containing protein</fullName>
    </recommendedName>
</protein>
<accession>B8BRR1</accession>
<dbReference type="Proteomes" id="UP000001449">
    <property type="component" value="Chromosome 1"/>
</dbReference>
<sequence>MSERNAAARRRLDLGADASSPPGAVINPYSSPSRATRSGKQKESSSAVTPEKVINEFLSPKKKVLPRTSRIITPDKKRKAIDLDGEEELYYSSGDEKQDAKLYKPTHIYANVGFHCRGDLALDKGKLKAYRFIRNHYLIPLTFETDRQFGPHSGSCFEERVITSYSLGKLELKDEYRGVVDESSLFVCSHCGDEGHKRDGCLELL</sequence>
<evidence type="ECO:0000256" key="1">
    <source>
        <dbReference type="SAM" id="MobiDB-lite"/>
    </source>
</evidence>
<dbReference type="OMA" id="SCFEERV"/>
<dbReference type="EMBL" id="CM000638">
    <property type="protein sequence ID" value="EED96585.1"/>
    <property type="molecule type" value="Genomic_DNA"/>
</dbReference>
<dbReference type="KEGG" id="tps:THAPSDRAFT_1716"/>
<keyword evidence="3" id="KW-1185">Reference proteome</keyword>
<reference evidence="2 3" key="1">
    <citation type="journal article" date="2004" name="Science">
        <title>The genome of the diatom Thalassiosira pseudonana: ecology, evolution, and metabolism.</title>
        <authorList>
            <person name="Armbrust E.V."/>
            <person name="Berges J.A."/>
            <person name="Bowler C."/>
            <person name="Green B.R."/>
            <person name="Martinez D."/>
            <person name="Putnam N.H."/>
            <person name="Zhou S."/>
            <person name="Allen A.E."/>
            <person name="Apt K.E."/>
            <person name="Bechner M."/>
            <person name="Brzezinski M.A."/>
            <person name="Chaal B.K."/>
            <person name="Chiovitti A."/>
            <person name="Davis A.K."/>
            <person name="Demarest M.S."/>
            <person name="Detter J.C."/>
            <person name="Glavina T."/>
            <person name="Goodstein D."/>
            <person name="Hadi M.Z."/>
            <person name="Hellsten U."/>
            <person name="Hildebrand M."/>
            <person name="Jenkins B.D."/>
            <person name="Jurka J."/>
            <person name="Kapitonov V.V."/>
            <person name="Kroger N."/>
            <person name="Lau W.W."/>
            <person name="Lane T.W."/>
            <person name="Larimer F.W."/>
            <person name="Lippmeier J.C."/>
            <person name="Lucas S."/>
            <person name="Medina M."/>
            <person name="Montsant A."/>
            <person name="Obornik M."/>
            <person name="Parker M.S."/>
            <person name="Palenik B."/>
            <person name="Pazour G.J."/>
            <person name="Richardson P.M."/>
            <person name="Rynearson T.A."/>
            <person name="Saito M.A."/>
            <person name="Schwartz D.C."/>
            <person name="Thamatrakoln K."/>
            <person name="Valentin K."/>
            <person name="Vardi A."/>
            <person name="Wilkerson F.P."/>
            <person name="Rokhsar D.S."/>
        </authorList>
    </citation>
    <scope>NUCLEOTIDE SEQUENCE [LARGE SCALE GENOMIC DNA]</scope>
    <source>
        <strain evidence="2 3">CCMP1335</strain>
    </source>
</reference>
<evidence type="ECO:0008006" key="4">
    <source>
        <dbReference type="Google" id="ProtNLM"/>
    </source>
</evidence>
<feature type="region of interest" description="Disordered" evidence="1">
    <location>
        <begin position="1"/>
        <end position="51"/>
    </location>
</feature>
<organism evidence="2 3">
    <name type="scientific">Thalassiosira pseudonana</name>
    <name type="common">Marine diatom</name>
    <name type="synonym">Cyclotella nana</name>
    <dbReference type="NCBI Taxonomy" id="35128"/>
    <lineage>
        <taxon>Eukaryota</taxon>
        <taxon>Sar</taxon>
        <taxon>Stramenopiles</taxon>
        <taxon>Ochrophyta</taxon>
        <taxon>Bacillariophyta</taxon>
        <taxon>Coscinodiscophyceae</taxon>
        <taxon>Thalassiosirophycidae</taxon>
        <taxon>Thalassiosirales</taxon>
        <taxon>Thalassiosiraceae</taxon>
        <taxon>Thalassiosira</taxon>
    </lineage>
</organism>
<evidence type="ECO:0000313" key="3">
    <source>
        <dbReference type="Proteomes" id="UP000001449"/>
    </source>
</evidence>
<dbReference type="AlphaFoldDB" id="B8BRR1"/>
<name>B8BRR1_THAPS</name>
<evidence type="ECO:0000313" key="2">
    <source>
        <dbReference type="EMBL" id="EED96585.1"/>
    </source>
</evidence>
<dbReference type="PaxDb" id="35128-Thaps1716"/>
<dbReference type="InParanoid" id="B8BRR1"/>
<dbReference type="HOGENOM" id="CLU_1339903_0_0_1"/>
<gene>
    <name evidence="2" type="ORF">THAPSDRAFT_1716</name>
</gene>